<feature type="domain" description="FBA" evidence="1">
    <location>
        <begin position="1"/>
        <end position="177"/>
    </location>
</feature>
<feature type="domain" description="FBA" evidence="1">
    <location>
        <begin position="171"/>
        <end position="354"/>
    </location>
</feature>
<dbReference type="GO" id="GO:0036503">
    <property type="term" value="P:ERAD pathway"/>
    <property type="evidence" value="ECO:0007669"/>
    <property type="project" value="TreeGrafter"/>
</dbReference>
<dbReference type="EMBL" id="QBIY01012568">
    <property type="protein sequence ID" value="RXN23089.1"/>
    <property type="molecule type" value="Genomic_DNA"/>
</dbReference>
<dbReference type="AlphaFoldDB" id="A0A498MNL5"/>
<dbReference type="InterPro" id="IPR008979">
    <property type="entry name" value="Galactose-bd-like_sf"/>
</dbReference>
<dbReference type="GO" id="GO:0061630">
    <property type="term" value="F:ubiquitin protein ligase activity"/>
    <property type="evidence" value="ECO:0007669"/>
    <property type="project" value="TreeGrafter"/>
</dbReference>
<evidence type="ECO:0007829" key="4">
    <source>
        <dbReference type="PeptideAtlas" id="A0A498MNL5"/>
    </source>
</evidence>
<keyword evidence="4" id="KW-1267">Proteomics identification</keyword>
<dbReference type="GO" id="GO:0031146">
    <property type="term" value="P:SCF-dependent proteasomal ubiquitin-dependent protein catabolic process"/>
    <property type="evidence" value="ECO:0007669"/>
    <property type="project" value="TreeGrafter"/>
</dbReference>
<dbReference type="InterPro" id="IPR007397">
    <property type="entry name" value="F-box-assoc_dom"/>
</dbReference>
<dbReference type="GO" id="GO:0005737">
    <property type="term" value="C:cytoplasm"/>
    <property type="evidence" value="ECO:0007669"/>
    <property type="project" value="UniProtKB-ARBA"/>
</dbReference>
<proteinExistence type="evidence at protein level"/>
<evidence type="ECO:0000313" key="2">
    <source>
        <dbReference type="EMBL" id="RXN23089.1"/>
    </source>
</evidence>
<dbReference type="SMART" id="SM01198">
    <property type="entry name" value="FBA"/>
    <property type="match status" value="2"/>
</dbReference>
<dbReference type="Gene3D" id="2.60.120.260">
    <property type="entry name" value="Galactose-binding domain-like"/>
    <property type="match status" value="2"/>
</dbReference>
<evidence type="ECO:0000259" key="1">
    <source>
        <dbReference type="PROSITE" id="PS51114"/>
    </source>
</evidence>
<dbReference type="STRING" id="84645.A0A498MNL5"/>
<dbReference type="Proteomes" id="UP000290572">
    <property type="component" value="Unassembled WGS sequence"/>
</dbReference>
<organism evidence="2 3">
    <name type="scientific">Labeo rohita</name>
    <name type="common">Indian major carp</name>
    <name type="synonym">Cyprinus rohita</name>
    <dbReference type="NCBI Taxonomy" id="84645"/>
    <lineage>
        <taxon>Eukaryota</taxon>
        <taxon>Metazoa</taxon>
        <taxon>Chordata</taxon>
        <taxon>Craniata</taxon>
        <taxon>Vertebrata</taxon>
        <taxon>Euteleostomi</taxon>
        <taxon>Actinopterygii</taxon>
        <taxon>Neopterygii</taxon>
        <taxon>Teleostei</taxon>
        <taxon>Ostariophysi</taxon>
        <taxon>Cypriniformes</taxon>
        <taxon>Cyprinidae</taxon>
        <taxon>Labeoninae</taxon>
        <taxon>Labeonini</taxon>
        <taxon>Labeo</taxon>
    </lineage>
</organism>
<sequence>MPGNLLKNPNGDEELEHWELIENGGDQWRTDDMPGDCGHGFNDESVTKYFSTSFEQCLKRQVIDLLAEGYDPENLDIAQPAVHVEDWYCSRTDCGCIYKLTVSLLDENLEVISEFKPDEVTLDPDCDDCSWKQVCHTFTDYGPGLRFISFEHGGQDTKYWKGWFGSQEKKTALRFNNMPGNLLKNPNGDEELEHWELIENGGDQWRTDDMPGDCGHGFGDESVTKYFCTSFEPCLKRQVIDLLAEGYDPENLDNAQPAVHVEDWYSSRTDCGCIYKLTVSLLDENQEVISRFKPNNVTVNPDFHDCSWKQVSHTFTNYGPGLRFISFEHGGQDTKYWKGWFGVRVTGSSVTIDL</sequence>
<dbReference type="GO" id="GO:0019005">
    <property type="term" value="C:SCF ubiquitin ligase complex"/>
    <property type="evidence" value="ECO:0007669"/>
    <property type="project" value="TreeGrafter"/>
</dbReference>
<dbReference type="Pfam" id="PF04300">
    <property type="entry name" value="FBA"/>
    <property type="match status" value="2"/>
</dbReference>
<dbReference type="PROSITE" id="PS51114">
    <property type="entry name" value="FBA"/>
    <property type="match status" value="2"/>
</dbReference>
<protein>
    <submittedName>
        <fullName evidence="2">F-box only 2-like protein</fullName>
    </submittedName>
</protein>
<name>A0A498MNL5_LABRO</name>
<comment type="caution">
    <text evidence="2">The sequence shown here is derived from an EMBL/GenBank/DDBJ whole genome shotgun (WGS) entry which is preliminary data.</text>
</comment>
<gene>
    <name evidence="2" type="ORF">ROHU_006486</name>
</gene>
<keyword evidence="3" id="KW-1185">Reference proteome</keyword>
<dbReference type="PANTHER" id="PTHR12125:SF11">
    <property type="entry name" value="F-BOX ONLY PROTEIN 2"/>
    <property type="match status" value="1"/>
</dbReference>
<dbReference type="InterPro" id="IPR039752">
    <property type="entry name" value="F-box_only"/>
</dbReference>
<evidence type="ECO:0000313" key="3">
    <source>
        <dbReference type="Proteomes" id="UP000290572"/>
    </source>
</evidence>
<dbReference type="GO" id="GO:0006516">
    <property type="term" value="P:glycoprotein catabolic process"/>
    <property type="evidence" value="ECO:0007669"/>
    <property type="project" value="TreeGrafter"/>
</dbReference>
<dbReference type="FunFam" id="2.60.120.260:FF:000012">
    <property type="entry name" value="F-box only protein 2"/>
    <property type="match status" value="2"/>
</dbReference>
<dbReference type="PANTHER" id="PTHR12125">
    <property type="entry name" value="F-BOX ONLY PROTEIN 6-LIKE PROTEIN"/>
    <property type="match status" value="1"/>
</dbReference>
<reference evidence="2 3" key="1">
    <citation type="submission" date="2018-03" db="EMBL/GenBank/DDBJ databases">
        <title>Draft genome sequence of Rohu Carp (Labeo rohita).</title>
        <authorList>
            <person name="Das P."/>
            <person name="Kushwaha B."/>
            <person name="Joshi C.G."/>
            <person name="Kumar D."/>
            <person name="Nagpure N.S."/>
            <person name="Sahoo L."/>
            <person name="Das S.P."/>
            <person name="Bit A."/>
            <person name="Patnaik S."/>
            <person name="Meher P.K."/>
            <person name="Jayasankar P."/>
            <person name="Koringa P.G."/>
            <person name="Patel N.V."/>
            <person name="Hinsu A.T."/>
            <person name="Kumar R."/>
            <person name="Pandey M."/>
            <person name="Agarwal S."/>
            <person name="Srivastava S."/>
            <person name="Singh M."/>
            <person name="Iquebal M.A."/>
            <person name="Jaiswal S."/>
            <person name="Angadi U.B."/>
            <person name="Kumar N."/>
            <person name="Raza M."/>
            <person name="Shah T.M."/>
            <person name="Rai A."/>
            <person name="Jena J.K."/>
        </authorList>
    </citation>
    <scope>NUCLEOTIDE SEQUENCE [LARGE SCALE GENOMIC DNA]</scope>
    <source>
        <strain evidence="2">DASCIFA01</strain>
        <tissue evidence="2">Testis</tissue>
    </source>
</reference>
<dbReference type="SUPFAM" id="SSF49785">
    <property type="entry name" value="Galactose-binding domain-like"/>
    <property type="match status" value="2"/>
</dbReference>
<accession>A0A498MNL5</accession>